<dbReference type="AlphaFoldDB" id="A0A6J6IGA6"/>
<dbReference type="SUPFAM" id="SSF52317">
    <property type="entry name" value="Class I glutamine amidotransferase-like"/>
    <property type="match status" value="1"/>
</dbReference>
<dbReference type="Gene3D" id="3.40.50.880">
    <property type="match status" value="1"/>
</dbReference>
<dbReference type="GO" id="GO:0008236">
    <property type="term" value="F:serine-type peptidase activity"/>
    <property type="evidence" value="ECO:0007669"/>
    <property type="project" value="UniProtKB-KW"/>
</dbReference>
<name>A0A6J6IGA6_9ZZZZ</name>
<dbReference type="Pfam" id="PF03575">
    <property type="entry name" value="Peptidase_S51"/>
    <property type="match status" value="1"/>
</dbReference>
<evidence type="ECO:0000313" key="6">
    <source>
        <dbReference type="EMBL" id="CAB4776938.1"/>
    </source>
</evidence>
<comment type="similarity">
    <text evidence="1">Belongs to the peptidase S51 family.</text>
</comment>
<keyword evidence="2" id="KW-0645">Protease</keyword>
<reference evidence="5" key="1">
    <citation type="submission" date="2020-05" db="EMBL/GenBank/DDBJ databases">
        <authorList>
            <person name="Chiriac C."/>
            <person name="Salcher M."/>
            <person name="Ghai R."/>
            <person name="Kavagutti S V."/>
        </authorList>
    </citation>
    <scope>NUCLEOTIDE SEQUENCE</scope>
</reference>
<organism evidence="5">
    <name type="scientific">freshwater metagenome</name>
    <dbReference type="NCBI Taxonomy" id="449393"/>
    <lineage>
        <taxon>unclassified sequences</taxon>
        <taxon>metagenomes</taxon>
        <taxon>ecological metagenomes</taxon>
    </lineage>
</organism>
<dbReference type="EMBL" id="CAEZVL010000006">
    <property type="protein sequence ID" value="CAB4622218.1"/>
    <property type="molecule type" value="Genomic_DNA"/>
</dbReference>
<evidence type="ECO:0000256" key="1">
    <source>
        <dbReference type="ARBA" id="ARBA00006534"/>
    </source>
</evidence>
<proteinExistence type="inferred from homology"/>
<dbReference type="EMBL" id="CAFBRX010000035">
    <property type="protein sequence ID" value="CAB5117370.1"/>
    <property type="molecule type" value="Genomic_DNA"/>
</dbReference>
<dbReference type="EMBL" id="CAFBQJ010000048">
    <property type="protein sequence ID" value="CAB5046726.1"/>
    <property type="molecule type" value="Genomic_DNA"/>
</dbReference>
<keyword evidence="4" id="KW-0720">Serine protease</keyword>
<evidence type="ECO:0000256" key="4">
    <source>
        <dbReference type="ARBA" id="ARBA00022825"/>
    </source>
</evidence>
<protein>
    <submittedName>
        <fullName evidence="5">Unannotated protein</fullName>
    </submittedName>
</protein>
<accession>A0A6J6IGA6</accession>
<keyword evidence="3" id="KW-0378">Hydrolase</keyword>
<dbReference type="InterPro" id="IPR005320">
    <property type="entry name" value="Peptidase_S51"/>
</dbReference>
<gene>
    <name evidence="5" type="ORF">UFOPK1960_00094</name>
    <name evidence="6" type="ORF">UFOPK2921_00599</name>
    <name evidence="7" type="ORF">UFOPK4275_00390</name>
    <name evidence="8" type="ORF">UFOPK4422_00484</name>
</gene>
<sequence length="234" mass="24867">MAIFGRPFTGNALEQSEGCFEAYAQSMTGIIALQGGGAFSLHDQLDARLLEEVRAKRVVVLPTADAFEKPEILVSAAKSWAQRLGIEVEVLMVMRRTDAMEQSAADVVRKAQAVWFVGDNPIHLRSVMKGTPVWSAVESVFQAGGLVVGAGAPASALCDPMIDPRGGALALGLGLLSGIAVVAQAELVSPDRHTRTKKLANVPLVFLPSSSALIRRGHEWEEVGSNEKVGQLPT</sequence>
<evidence type="ECO:0000313" key="8">
    <source>
        <dbReference type="EMBL" id="CAB5117370.1"/>
    </source>
</evidence>
<evidence type="ECO:0000313" key="5">
    <source>
        <dbReference type="EMBL" id="CAB4622218.1"/>
    </source>
</evidence>
<dbReference type="GO" id="GO:0006508">
    <property type="term" value="P:proteolysis"/>
    <property type="evidence" value="ECO:0007669"/>
    <property type="project" value="UniProtKB-KW"/>
</dbReference>
<evidence type="ECO:0000313" key="7">
    <source>
        <dbReference type="EMBL" id="CAB5046726.1"/>
    </source>
</evidence>
<evidence type="ECO:0000256" key="3">
    <source>
        <dbReference type="ARBA" id="ARBA00022801"/>
    </source>
</evidence>
<evidence type="ECO:0000256" key="2">
    <source>
        <dbReference type="ARBA" id="ARBA00022670"/>
    </source>
</evidence>
<dbReference type="InterPro" id="IPR029062">
    <property type="entry name" value="Class_I_gatase-like"/>
</dbReference>
<dbReference type="EMBL" id="CAEZZV010000059">
    <property type="protein sequence ID" value="CAB4776938.1"/>
    <property type="molecule type" value="Genomic_DNA"/>
</dbReference>